<dbReference type="KEGG" id="tli:Tlie_1837"/>
<dbReference type="PROSITE" id="PS00161">
    <property type="entry name" value="ISOCITRATE_LYASE"/>
    <property type="match status" value="1"/>
</dbReference>
<evidence type="ECO:0000256" key="2">
    <source>
        <dbReference type="ARBA" id="ARBA00073849"/>
    </source>
</evidence>
<dbReference type="HOGENOM" id="CLU_027389_3_2_0"/>
<gene>
    <name evidence="3" type="ordered locus">Tlie_1837</name>
</gene>
<dbReference type="AlphaFoldDB" id="G7V913"/>
<evidence type="ECO:0000313" key="4">
    <source>
        <dbReference type="Proteomes" id="UP000005868"/>
    </source>
</evidence>
<keyword evidence="3" id="KW-0456">Lyase</keyword>
<reference evidence="3 4" key="2">
    <citation type="journal article" date="2012" name="Stand. Genomic Sci.">
        <title>Genome sequence of the moderately thermophilic, amino-acid-degrading and sulfur-reducing bacterium Thermovirga lienii type strain (Cas60314(T)).</title>
        <authorList>
            <person name="Goker M."/>
            <person name="Saunders E."/>
            <person name="Lapidus A."/>
            <person name="Nolan M."/>
            <person name="Lucas S."/>
            <person name="Hammon N."/>
            <person name="Deshpande S."/>
            <person name="Cheng J.F."/>
            <person name="Han C."/>
            <person name="Tapia R."/>
            <person name="Goodwin L.A."/>
            <person name="Pitluck S."/>
            <person name="Liolios K."/>
            <person name="Mavromatis K."/>
            <person name="Pagani I."/>
            <person name="Ivanova N."/>
            <person name="Mikhailova N."/>
            <person name="Pati A."/>
            <person name="Chen A."/>
            <person name="Palaniappan K."/>
            <person name="Land M."/>
            <person name="Chang Y.J."/>
            <person name="Jeffries C.D."/>
            <person name="Brambilla E.M."/>
            <person name="Rohde M."/>
            <person name="Spring S."/>
            <person name="Detter J.C."/>
            <person name="Woyke T."/>
            <person name="Bristow J."/>
            <person name="Eisen J.A."/>
            <person name="Markowitz V."/>
            <person name="Hugenholtz P."/>
            <person name="Kyrpides N.C."/>
            <person name="Klenk H.P."/>
        </authorList>
    </citation>
    <scope>NUCLEOTIDE SEQUENCE [LARGE SCALE GENOMIC DNA]</scope>
    <source>
        <strain evidence="4">ATCC BAA-1197 / DSM 17291 / Cas60314</strain>
    </source>
</reference>
<dbReference type="Pfam" id="PF13714">
    <property type="entry name" value="PEP_mutase"/>
    <property type="match status" value="1"/>
</dbReference>
<dbReference type="InterPro" id="IPR018523">
    <property type="entry name" value="Isocitrate_lyase_ph_CS"/>
</dbReference>
<dbReference type="SUPFAM" id="SSF51621">
    <property type="entry name" value="Phosphoenolpyruvate/pyruvate domain"/>
    <property type="match status" value="1"/>
</dbReference>
<name>G7V913_THELD</name>
<dbReference type="InterPro" id="IPR039556">
    <property type="entry name" value="ICL/PEPM"/>
</dbReference>
<dbReference type="STRING" id="580340.Tlie_1837"/>
<keyword evidence="4" id="KW-1185">Reference proteome</keyword>
<sequence length="292" mass="31690">MNNARKKLRELLLKNEILVVPGAYDSLSAKIVEKAGFDAVYMTGFGASASLLGRPDVGLLTLSEMACHAANMVEAVNIPVIADADNGFGNAINVQRTVRLYEKAGVACIQIEDQVAPKKCGHMLGRQVISKDEMVGKIKAACDARRDDSLMIMARTDARTSMGIEEAIERGKAYEAAGADIIFIESPESIEEMKMITSSFNAPVIANMVERGRTPLLSAEELQEIGYDIAIFPVSSLLAATKAVFDMLEELKNRGTTASTVSRIFDFEAFNELVGLPDIKKAEKMYATGRDV</sequence>
<organism evidence="3 4">
    <name type="scientific">Thermovirga lienii (strain ATCC BAA-1197 / DSM 17291 / Cas60314)</name>
    <dbReference type="NCBI Taxonomy" id="580340"/>
    <lineage>
        <taxon>Bacteria</taxon>
        <taxon>Thermotogati</taxon>
        <taxon>Synergistota</taxon>
        <taxon>Synergistia</taxon>
        <taxon>Synergistales</taxon>
        <taxon>Thermovirgaceae</taxon>
        <taxon>Thermovirga</taxon>
    </lineage>
</organism>
<dbReference type="FunFam" id="3.20.20.60:FF:000009">
    <property type="entry name" value="2-methylisocitrate lyase"/>
    <property type="match status" value="1"/>
</dbReference>
<accession>G7V913</accession>
<dbReference type="PANTHER" id="PTHR42905">
    <property type="entry name" value="PHOSPHOENOLPYRUVATE CARBOXYLASE"/>
    <property type="match status" value="1"/>
</dbReference>
<evidence type="ECO:0000313" key="3">
    <source>
        <dbReference type="EMBL" id="AER67547.1"/>
    </source>
</evidence>
<dbReference type="InterPro" id="IPR015813">
    <property type="entry name" value="Pyrv/PenolPyrv_kinase-like_dom"/>
</dbReference>
<dbReference type="eggNOG" id="COG2513">
    <property type="taxonomic scope" value="Bacteria"/>
</dbReference>
<comment type="similarity">
    <text evidence="1">Belongs to the isocitrate lyase/PEP mutase superfamily. Methylisocitrate lyase family.</text>
</comment>
<evidence type="ECO:0000256" key="1">
    <source>
        <dbReference type="ARBA" id="ARBA00009282"/>
    </source>
</evidence>
<dbReference type="EMBL" id="CP003096">
    <property type="protein sequence ID" value="AER67547.1"/>
    <property type="molecule type" value="Genomic_DNA"/>
</dbReference>
<dbReference type="CDD" id="cd00377">
    <property type="entry name" value="ICL_PEPM"/>
    <property type="match status" value="1"/>
</dbReference>
<reference evidence="4" key="1">
    <citation type="submission" date="2011-10" db="EMBL/GenBank/DDBJ databases">
        <title>The complete genome of chromosome of Thermovirga lienii DSM 17291.</title>
        <authorList>
            <consortium name="US DOE Joint Genome Institute (JGI-PGF)"/>
            <person name="Lucas S."/>
            <person name="Copeland A."/>
            <person name="Lapidus A."/>
            <person name="Glavina del Rio T."/>
            <person name="Dalin E."/>
            <person name="Tice H."/>
            <person name="Bruce D."/>
            <person name="Goodwin L."/>
            <person name="Pitluck S."/>
            <person name="Peters L."/>
            <person name="Mikhailova N."/>
            <person name="Saunders E."/>
            <person name="Kyrpides N."/>
            <person name="Mavromatis K."/>
            <person name="Ivanova N."/>
            <person name="Last F.I."/>
            <person name="Brettin T."/>
            <person name="Detter J.C."/>
            <person name="Han C."/>
            <person name="Larimer F."/>
            <person name="Land M."/>
            <person name="Hauser L."/>
            <person name="Markowitz V."/>
            <person name="Cheng J.-F."/>
            <person name="Hugenholtz P."/>
            <person name="Woyke T."/>
            <person name="Wu D."/>
            <person name="Spring S."/>
            <person name="Schroeder M."/>
            <person name="Brambilla E.-M."/>
            <person name="Klenk H.-P."/>
            <person name="Eisen J.A."/>
        </authorList>
    </citation>
    <scope>NUCLEOTIDE SEQUENCE [LARGE SCALE GENOMIC DNA]</scope>
    <source>
        <strain evidence="4">ATCC BAA-1197 / DSM 17291 / Cas60314</strain>
    </source>
</reference>
<dbReference type="InterPro" id="IPR040442">
    <property type="entry name" value="Pyrv_kinase-like_dom_sf"/>
</dbReference>
<dbReference type="OrthoDB" id="8629576at2"/>
<dbReference type="Proteomes" id="UP000005868">
    <property type="component" value="Chromosome"/>
</dbReference>
<proteinExistence type="inferred from homology"/>
<dbReference type="GO" id="GO:0046421">
    <property type="term" value="F:methylisocitrate lyase activity"/>
    <property type="evidence" value="ECO:0007669"/>
    <property type="project" value="UniProtKB-ARBA"/>
</dbReference>
<dbReference type="PANTHER" id="PTHR42905:SF5">
    <property type="entry name" value="CARBOXYVINYL-CARBOXYPHOSPHONATE PHOSPHORYLMUTASE, CHLOROPLASTIC"/>
    <property type="match status" value="1"/>
</dbReference>
<protein>
    <recommendedName>
        <fullName evidence="2">2-methylisocitrate lyase</fullName>
    </recommendedName>
</protein>
<dbReference type="Gene3D" id="3.20.20.60">
    <property type="entry name" value="Phosphoenolpyruvate-binding domains"/>
    <property type="match status" value="1"/>
</dbReference>